<feature type="transmembrane region" description="Helical" evidence="7">
    <location>
        <begin position="64"/>
        <end position="84"/>
    </location>
</feature>
<evidence type="ECO:0000256" key="2">
    <source>
        <dbReference type="ARBA" id="ARBA00008017"/>
    </source>
</evidence>
<dbReference type="InterPro" id="IPR049142">
    <property type="entry name" value="MS_channel_1st"/>
</dbReference>
<feature type="transmembrane region" description="Helical" evidence="7">
    <location>
        <begin position="96"/>
        <end position="115"/>
    </location>
</feature>
<keyword evidence="4 7" id="KW-0812">Transmembrane</keyword>
<dbReference type="Pfam" id="PF21082">
    <property type="entry name" value="MS_channel_3rd"/>
    <property type="match status" value="1"/>
</dbReference>
<evidence type="ECO:0000259" key="8">
    <source>
        <dbReference type="Pfam" id="PF00924"/>
    </source>
</evidence>
<evidence type="ECO:0000259" key="9">
    <source>
        <dbReference type="Pfam" id="PF21082"/>
    </source>
</evidence>
<proteinExistence type="inferred from homology"/>
<dbReference type="Gene3D" id="3.30.70.100">
    <property type="match status" value="1"/>
</dbReference>
<evidence type="ECO:0000256" key="5">
    <source>
        <dbReference type="ARBA" id="ARBA00022989"/>
    </source>
</evidence>
<dbReference type="Pfam" id="PF00924">
    <property type="entry name" value="MS_channel_2nd"/>
    <property type="match status" value="1"/>
</dbReference>
<dbReference type="OrthoDB" id="9775207at2"/>
<dbReference type="Gene3D" id="1.10.287.1260">
    <property type="match status" value="1"/>
</dbReference>
<dbReference type="STRING" id="351605.Gura_2065"/>
<dbReference type="InterPro" id="IPR049278">
    <property type="entry name" value="MS_channel_C"/>
</dbReference>
<dbReference type="InterPro" id="IPR011066">
    <property type="entry name" value="MscS_channel_C_sf"/>
</dbReference>
<dbReference type="InterPro" id="IPR010920">
    <property type="entry name" value="LSM_dom_sf"/>
</dbReference>
<dbReference type="Proteomes" id="UP000006695">
    <property type="component" value="Chromosome"/>
</dbReference>
<reference evidence="11 12" key="1">
    <citation type="submission" date="2007-05" db="EMBL/GenBank/DDBJ databases">
        <title>Complete sequence of Geobacter uraniireducens Rf4.</title>
        <authorList>
            <consortium name="US DOE Joint Genome Institute"/>
            <person name="Copeland A."/>
            <person name="Lucas S."/>
            <person name="Lapidus A."/>
            <person name="Barry K."/>
            <person name="Detter J.C."/>
            <person name="Glavina del Rio T."/>
            <person name="Hammon N."/>
            <person name="Israni S."/>
            <person name="Dalin E."/>
            <person name="Tice H."/>
            <person name="Pitluck S."/>
            <person name="Chertkov O."/>
            <person name="Brettin T."/>
            <person name="Bruce D."/>
            <person name="Han C."/>
            <person name="Schmutz J."/>
            <person name="Larimer F."/>
            <person name="Land M."/>
            <person name="Hauser L."/>
            <person name="Kyrpides N."/>
            <person name="Mikhailova N."/>
            <person name="Shelobolina E."/>
            <person name="Aklujkar M."/>
            <person name="Lovley D."/>
            <person name="Richardson P."/>
        </authorList>
    </citation>
    <scope>NUCLEOTIDE SEQUENCE [LARGE SCALE GENOMIC DNA]</scope>
    <source>
        <strain evidence="11 12">Rf4</strain>
    </source>
</reference>
<dbReference type="InterPro" id="IPR006685">
    <property type="entry name" value="MscS_channel_2nd"/>
</dbReference>
<evidence type="ECO:0000313" key="12">
    <source>
        <dbReference type="Proteomes" id="UP000006695"/>
    </source>
</evidence>
<dbReference type="KEGG" id="gur:Gura_2065"/>
<dbReference type="Gene3D" id="2.30.30.60">
    <property type="match status" value="1"/>
</dbReference>
<feature type="domain" description="Mechanosensitive ion channel transmembrane helices 2/3" evidence="10">
    <location>
        <begin position="147"/>
        <end position="188"/>
    </location>
</feature>
<dbReference type="Pfam" id="PF21088">
    <property type="entry name" value="MS_channel_1st"/>
    <property type="match status" value="1"/>
</dbReference>
<evidence type="ECO:0000259" key="10">
    <source>
        <dbReference type="Pfam" id="PF21088"/>
    </source>
</evidence>
<dbReference type="HOGENOM" id="CLU_037945_0_1_7"/>
<keyword evidence="3" id="KW-1003">Cell membrane</keyword>
<name>A5G387_GEOUR</name>
<evidence type="ECO:0000313" key="11">
    <source>
        <dbReference type="EMBL" id="ABQ26255.1"/>
    </source>
</evidence>
<dbReference type="GO" id="GO:0005886">
    <property type="term" value="C:plasma membrane"/>
    <property type="evidence" value="ECO:0007669"/>
    <property type="project" value="UniProtKB-SubCell"/>
</dbReference>
<keyword evidence="12" id="KW-1185">Reference proteome</keyword>
<keyword evidence="5 7" id="KW-1133">Transmembrane helix</keyword>
<dbReference type="GO" id="GO:0008381">
    <property type="term" value="F:mechanosensitive monoatomic ion channel activity"/>
    <property type="evidence" value="ECO:0007669"/>
    <property type="project" value="UniProtKB-ARBA"/>
</dbReference>
<protein>
    <submittedName>
        <fullName evidence="11">MscS Mechanosensitive ion channel</fullName>
    </submittedName>
</protein>
<evidence type="ECO:0000256" key="1">
    <source>
        <dbReference type="ARBA" id="ARBA00004651"/>
    </source>
</evidence>
<evidence type="ECO:0000256" key="3">
    <source>
        <dbReference type="ARBA" id="ARBA00022475"/>
    </source>
</evidence>
<evidence type="ECO:0000256" key="7">
    <source>
        <dbReference type="SAM" id="Phobius"/>
    </source>
</evidence>
<gene>
    <name evidence="11" type="ordered locus">Gura_2065</name>
</gene>
<feature type="transmembrane region" description="Helical" evidence="7">
    <location>
        <begin position="24"/>
        <end position="44"/>
    </location>
</feature>
<feature type="domain" description="Mechanosensitive ion channel MscS" evidence="8">
    <location>
        <begin position="189"/>
        <end position="255"/>
    </location>
</feature>
<evidence type="ECO:0000256" key="6">
    <source>
        <dbReference type="ARBA" id="ARBA00023136"/>
    </source>
</evidence>
<comment type="similarity">
    <text evidence="2">Belongs to the MscS (TC 1.A.23) family.</text>
</comment>
<feature type="domain" description="Mechanosensitive ion channel MscS C-terminal" evidence="9">
    <location>
        <begin position="266"/>
        <end position="347"/>
    </location>
</feature>
<accession>A5G387</accession>
<dbReference type="SUPFAM" id="SSF50182">
    <property type="entry name" value="Sm-like ribonucleoproteins"/>
    <property type="match status" value="1"/>
</dbReference>
<dbReference type="EMBL" id="CP000698">
    <property type="protein sequence ID" value="ABQ26255.1"/>
    <property type="molecule type" value="Genomic_DNA"/>
</dbReference>
<keyword evidence="6 7" id="KW-0472">Membrane</keyword>
<feature type="transmembrane region" description="Helical" evidence="7">
    <location>
        <begin position="169"/>
        <end position="187"/>
    </location>
</feature>
<dbReference type="InterPro" id="IPR011014">
    <property type="entry name" value="MscS_channel_TM-2"/>
</dbReference>
<dbReference type="RefSeq" id="WP_011938957.1">
    <property type="nucleotide sequence ID" value="NC_009483.1"/>
</dbReference>
<dbReference type="PANTHER" id="PTHR30566">
    <property type="entry name" value="YNAI-RELATED MECHANOSENSITIVE ION CHANNEL"/>
    <property type="match status" value="1"/>
</dbReference>
<dbReference type="SUPFAM" id="SSF82689">
    <property type="entry name" value="Mechanosensitive channel protein MscS (YggB), C-terminal domain"/>
    <property type="match status" value="1"/>
</dbReference>
<dbReference type="SUPFAM" id="SSF82861">
    <property type="entry name" value="Mechanosensitive channel protein MscS (YggB), transmembrane region"/>
    <property type="match status" value="1"/>
</dbReference>
<organism evidence="11 12">
    <name type="scientific">Geotalea uraniireducens (strain Rf4)</name>
    <name type="common">Geobacter uraniireducens</name>
    <dbReference type="NCBI Taxonomy" id="351605"/>
    <lineage>
        <taxon>Bacteria</taxon>
        <taxon>Pseudomonadati</taxon>
        <taxon>Thermodesulfobacteriota</taxon>
        <taxon>Desulfuromonadia</taxon>
        <taxon>Geobacterales</taxon>
        <taxon>Geobacteraceae</taxon>
        <taxon>Geotalea</taxon>
    </lineage>
</organism>
<dbReference type="PANTHER" id="PTHR30566:SF25">
    <property type="entry name" value="INNER MEMBRANE PROTEIN"/>
    <property type="match status" value="1"/>
</dbReference>
<evidence type="ECO:0000256" key="4">
    <source>
        <dbReference type="ARBA" id="ARBA00022692"/>
    </source>
</evidence>
<sequence>MDSILNFIKLEESDGLLLYWLKEILIAVVVFAFFYALARLLRYILITWGPRFTSFTKTDLDDRILLRITPPASFLVVCAGLYYAVRTLPLPEKAHLLASGLLFIIIVVILTNIAYRVTDELLNWYASRLSEQVSNGLNRQLIPLVEKLISIFLIGTALIITLKHFNYDILSLVTALGIGSLAIGMAAKDTLANMISGFTLMIDRPFRIGDRIQLTGGQLGDVIDIGLRSTKIKTMDNTFLIIPNSELCNTILINMAFPDVRAKGRINLGVAYGSDIEAVKKLLVDTAMEIPDVLRDPAPEGYFVSFGESALNMALFFWVENYTNVFSVTDRINSLIVKRFQENGINIPYPTRTVLVEKD</sequence>
<dbReference type="AlphaFoldDB" id="A5G387"/>
<comment type="subcellular location">
    <subcellularLocation>
        <location evidence="1">Cell membrane</location>
        <topology evidence="1">Multi-pass membrane protein</topology>
    </subcellularLocation>
</comment>
<dbReference type="InterPro" id="IPR023408">
    <property type="entry name" value="MscS_beta-dom_sf"/>
</dbReference>